<evidence type="ECO:0000313" key="2">
    <source>
        <dbReference type="Proteomes" id="UP001500567"/>
    </source>
</evidence>
<accession>A0ABP7S359</accession>
<sequence>MKGLSGSATTGSFGVATTESDAQAAKPTLLGGTITWAETNGGKLAKRFVLPSRPKGEKLWIFVTTNQPLSSGQSLSLAWNTENNVSLSSSTSAVVVKEFTVVN</sequence>
<evidence type="ECO:0000313" key="1">
    <source>
        <dbReference type="EMBL" id="GAA4006042.1"/>
    </source>
</evidence>
<keyword evidence="2" id="KW-1185">Reference proteome</keyword>
<proteinExistence type="predicted"/>
<gene>
    <name evidence="1" type="ORF">GCM10022408_17270</name>
</gene>
<dbReference type="EMBL" id="BAABDJ010000014">
    <property type="protein sequence ID" value="GAA4006042.1"/>
    <property type="molecule type" value="Genomic_DNA"/>
</dbReference>
<dbReference type="Proteomes" id="UP001500567">
    <property type="component" value="Unassembled WGS sequence"/>
</dbReference>
<organism evidence="1 2">
    <name type="scientific">Hymenobacter fastidiosus</name>
    <dbReference type="NCBI Taxonomy" id="486264"/>
    <lineage>
        <taxon>Bacteria</taxon>
        <taxon>Pseudomonadati</taxon>
        <taxon>Bacteroidota</taxon>
        <taxon>Cytophagia</taxon>
        <taxon>Cytophagales</taxon>
        <taxon>Hymenobacteraceae</taxon>
        <taxon>Hymenobacter</taxon>
    </lineage>
</organism>
<protein>
    <submittedName>
        <fullName evidence="1">Uncharacterized protein</fullName>
    </submittedName>
</protein>
<comment type="caution">
    <text evidence="1">The sequence shown here is derived from an EMBL/GenBank/DDBJ whole genome shotgun (WGS) entry which is preliminary data.</text>
</comment>
<reference evidence="2" key="1">
    <citation type="journal article" date="2019" name="Int. J. Syst. Evol. Microbiol.">
        <title>The Global Catalogue of Microorganisms (GCM) 10K type strain sequencing project: providing services to taxonomists for standard genome sequencing and annotation.</title>
        <authorList>
            <consortium name="The Broad Institute Genomics Platform"/>
            <consortium name="The Broad Institute Genome Sequencing Center for Infectious Disease"/>
            <person name="Wu L."/>
            <person name="Ma J."/>
        </authorList>
    </citation>
    <scope>NUCLEOTIDE SEQUENCE [LARGE SCALE GENOMIC DNA]</scope>
    <source>
        <strain evidence="2">JCM 17224</strain>
    </source>
</reference>
<name>A0ABP7S359_9BACT</name>